<dbReference type="AlphaFoldDB" id="A0A803VZ06"/>
<dbReference type="Ensembl" id="ENSFALT00000037881.1">
    <property type="protein sequence ID" value="ENSFALP00000027962.1"/>
    <property type="gene ID" value="ENSFALG00000024753.1"/>
</dbReference>
<evidence type="ECO:0000256" key="1">
    <source>
        <dbReference type="SAM" id="MobiDB-lite"/>
    </source>
</evidence>
<reference evidence="2" key="3">
    <citation type="submission" date="2025-09" db="UniProtKB">
        <authorList>
            <consortium name="Ensembl"/>
        </authorList>
    </citation>
    <scope>IDENTIFICATION</scope>
</reference>
<keyword evidence="3" id="KW-1185">Reference proteome</keyword>
<proteinExistence type="predicted"/>
<dbReference type="Proteomes" id="UP000016665">
    <property type="component" value="Chromosome 3"/>
</dbReference>
<accession>A0A803VZ06</accession>
<name>A0A803VZ06_FICAL</name>
<organism evidence="2 3">
    <name type="scientific">Ficedula albicollis</name>
    <name type="common">Collared flycatcher</name>
    <name type="synonym">Muscicapa albicollis</name>
    <dbReference type="NCBI Taxonomy" id="59894"/>
    <lineage>
        <taxon>Eukaryota</taxon>
        <taxon>Metazoa</taxon>
        <taxon>Chordata</taxon>
        <taxon>Craniata</taxon>
        <taxon>Vertebrata</taxon>
        <taxon>Euteleostomi</taxon>
        <taxon>Archelosauria</taxon>
        <taxon>Archosauria</taxon>
        <taxon>Dinosauria</taxon>
        <taxon>Saurischia</taxon>
        <taxon>Theropoda</taxon>
        <taxon>Coelurosauria</taxon>
        <taxon>Aves</taxon>
        <taxon>Neognathae</taxon>
        <taxon>Neoaves</taxon>
        <taxon>Telluraves</taxon>
        <taxon>Australaves</taxon>
        <taxon>Passeriformes</taxon>
        <taxon>Muscicapidae</taxon>
        <taxon>Ficedula</taxon>
    </lineage>
</organism>
<evidence type="ECO:0000313" key="3">
    <source>
        <dbReference type="Proteomes" id="UP000016665"/>
    </source>
</evidence>
<reference evidence="2" key="2">
    <citation type="submission" date="2025-08" db="UniProtKB">
        <authorList>
            <consortium name="Ensembl"/>
        </authorList>
    </citation>
    <scope>IDENTIFICATION</scope>
</reference>
<feature type="compositionally biased region" description="Low complexity" evidence="1">
    <location>
        <begin position="1"/>
        <end position="24"/>
    </location>
</feature>
<feature type="region of interest" description="Disordered" evidence="1">
    <location>
        <begin position="1"/>
        <end position="128"/>
    </location>
</feature>
<reference evidence="2 3" key="1">
    <citation type="journal article" date="2012" name="Nature">
        <title>The genomic landscape of species divergence in Ficedula flycatchers.</title>
        <authorList>
            <person name="Ellegren H."/>
            <person name="Smeds L."/>
            <person name="Burri R."/>
            <person name="Olason P.I."/>
            <person name="Backstrom N."/>
            <person name="Kawakami T."/>
            <person name="Kunstner A."/>
            <person name="Makinen H."/>
            <person name="Nadachowska-Brzyska K."/>
            <person name="Qvarnstrom A."/>
            <person name="Uebbing S."/>
            <person name="Wolf J.B."/>
        </authorList>
    </citation>
    <scope>NUCLEOTIDE SEQUENCE [LARGE SCALE GENOMIC DNA]</scope>
</reference>
<evidence type="ECO:0000313" key="2">
    <source>
        <dbReference type="Ensembl" id="ENSFALP00000027962.1"/>
    </source>
</evidence>
<protein>
    <submittedName>
        <fullName evidence="2">Uncharacterized protein</fullName>
    </submittedName>
</protein>
<feature type="compositionally biased region" description="Acidic residues" evidence="1">
    <location>
        <begin position="31"/>
        <end position="55"/>
    </location>
</feature>
<sequence length="218" mass="24078">MDELDQSPLVSSSSSGPARPQQPQFNYQFVLDDEKEEEEEEEEEDEDEDFDEQLEVMERKPAGRGEALRGRRPSTWPAQPRGPQPAWGRRAPAADCGAGPDRDPLTQGGMCGSTKAARRSRCGSPAEECQPGVLHGRGLATAVTWGFSEGNGRVRRSTGLWSGGRHPQQSPCCPTRALLGLIRELTRMTNACMRIASVLWLHFSLIHSTRADLRPLKQ</sequence>
<feature type="compositionally biased region" description="Basic and acidic residues" evidence="1">
    <location>
        <begin position="56"/>
        <end position="69"/>
    </location>
</feature>